<protein>
    <submittedName>
        <fullName evidence="1">Uncharacterized protein</fullName>
    </submittedName>
</protein>
<dbReference type="Proteomes" id="UP001279734">
    <property type="component" value="Unassembled WGS sequence"/>
</dbReference>
<evidence type="ECO:0000313" key="2">
    <source>
        <dbReference type="Proteomes" id="UP001279734"/>
    </source>
</evidence>
<reference evidence="1" key="1">
    <citation type="submission" date="2023-05" db="EMBL/GenBank/DDBJ databases">
        <title>Nepenthes gracilis genome sequencing.</title>
        <authorList>
            <person name="Fukushima K."/>
        </authorList>
    </citation>
    <scope>NUCLEOTIDE SEQUENCE</scope>
    <source>
        <strain evidence="1">SING2019-196</strain>
    </source>
</reference>
<evidence type="ECO:0000313" key="1">
    <source>
        <dbReference type="EMBL" id="GMH08113.1"/>
    </source>
</evidence>
<accession>A0AAD3XKL8</accession>
<name>A0AAD3XKL8_NEPGR</name>
<dbReference type="AlphaFoldDB" id="A0AAD3XKL8"/>
<gene>
    <name evidence="1" type="ORF">Nepgr_009953</name>
</gene>
<comment type="caution">
    <text evidence="1">The sequence shown here is derived from an EMBL/GenBank/DDBJ whole genome shotgun (WGS) entry which is preliminary data.</text>
</comment>
<organism evidence="1 2">
    <name type="scientific">Nepenthes gracilis</name>
    <name type="common">Slender pitcher plant</name>
    <dbReference type="NCBI Taxonomy" id="150966"/>
    <lineage>
        <taxon>Eukaryota</taxon>
        <taxon>Viridiplantae</taxon>
        <taxon>Streptophyta</taxon>
        <taxon>Embryophyta</taxon>
        <taxon>Tracheophyta</taxon>
        <taxon>Spermatophyta</taxon>
        <taxon>Magnoliopsida</taxon>
        <taxon>eudicotyledons</taxon>
        <taxon>Gunneridae</taxon>
        <taxon>Pentapetalae</taxon>
        <taxon>Caryophyllales</taxon>
        <taxon>Nepenthaceae</taxon>
        <taxon>Nepenthes</taxon>
    </lineage>
</organism>
<dbReference type="EMBL" id="BSYO01000008">
    <property type="protein sequence ID" value="GMH08113.1"/>
    <property type="molecule type" value="Genomic_DNA"/>
</dbReference>
<sequence>MHVDSHLRTALFPPPSSLLELQTSKLPLHKVNQNKTETSTLNYCSIVEKHQLLLFISPGKQQRHFTPRDAFTKETAGGLFVPHSSDAFAVRDPIFCRWASQIQQIEKWIFFYCA</sequence>
<keyword evidence="2" id="KW-1185">Reference proteome</keyword>
<proteinExistence type="predicted"/>